<reference evidence="3 4" key="1">
    <citation type="journal article" date="2018" name="Sci. Rep.">
        <title>Rhizobium tumorigenes sp. nov., a novel plant tumorigenic bacterium isolated from cane gall tumors on thornless blackberry.</title>
        <authorList>
            <person name="Kuzmanovi N."/>
            <person name="Smalla K."/>
            <person name="Gronow S."/>
            <person name="PuBawska J."/>
        </authorList>
    </citation>
    <scope>NUCLEOTIDE SEQUENCE [LARGE SCALE GENOMIC DNA]</scope>
    <source>
        <strain evidence="3 4">CCBAU 85046</strain>
    </source>
</reference>
<evidence type="ECO:0000313" key="3">
    <source>
        <dbReference type="EMBL" id="PZM17165.1"/>
    </source>
</evidence>
<dbReference type="InterPro" id="IPR005247">
    <property type="entry name" value="YbhB_YbcL/LppC-like"/>
</dbReference>
<feature type="region of interest" description="Disordered" evidence="1">
    <location>
        <begin position="38"/>
        <end position="73"/>
    </location>
</feature>
<sequence length="232" mass="24574">MQSTTRFIRAILIAATTAATALPAAAAELTVRFGEREPGNMLAPESASCVATRDGKSRPGRNESPSLSWSKGPAGTRSYALTMVDPTVPVDRSDFNKPGTMILHDVARMEFVHWVLADIPAGVTHLAESADGDGVSKEGLALKKTIHGRRGQNGAGDGTLKNGPHGGYLGPCPPWNDERIHHYVVTIYALDVAELPLPPIFSRADLLAAAKGHILATGTTAIDYTVNEGSRK</sequence>
<proteinExistence type="predicted"/>
<dbReference type="InterPro" id="IPR008914">
    <property type="entry name" value="PEBP"/>
</dbReference>
<dbReference type="EMBL" id="PCDP01000001">
    <property type="protein sequence ID" value="PZM17165.1"/>
    <property type="molecule type" value="Genomic_DNA"/>
</dbReference>
<dbReference type="SUPFAM" id="SSF49777">
    <property type="entry name" value="PEBP-like"/>
    <property type="match status" value="1"/>
</dbReference>
<dbReference type="PANTHER" id="PTHR30289">
    <property type="entry name" value="UNCHARACTERIZED PROTEIN YBCL-RELATED"/>
    <property type="match status" value="1"/>
</dbReference>
<feature type="signal peptide" evidence="2">
    <location>
        <begin position="1"/>
        <end position="26"/>
    </location>
</feature>
<evidence type="ECO:0000256" key="1">
    <source>
        <dbReference type="SAM" id="MobiDB-lite"/>
    </source>
</evidence>
<comment type="caution">
    <text evidence="3">The sequence shown here is derived from an EMBL/GenBank/DDBJ whole genome shotgun (WGS) entry which is preliminary data.</text>
</comment>
<feature type="chain" id="PRO_5016082756" evidence="2">
    <location>
        <begin position="27"/>
        <end position="232"/>
    </location>
</feature>
<dbReference type="Pfam" id="PF01161">
    <property type="entry name" value="PBP"/>
    <property type="match status" value="1"/>
</dbReference>
<dbReference type="OrthoDB" id="9797506at2"/>
<dbReference type="Proteomes" id="UP000248925">
    <property type="component" value="Unassembled WGS sequence"/>
</dbReference>
<name>A0A2W4D542_9HYPH</name>
<protein>
    <submittedName>
        <fullName evidence="3">YbhB/YbcL family Raf kinase inhibitor-like protein</fullName>
    </submittedName>
</protein>
<gene>
    <name evidence="3" type="ORF">CPY51_02765</name>
</gene>
<keyword evidence="2" id="KW-0732">Signal</keyword>
<dbReference type="NCBIfam" id="TIGR00481">
    <property type="entry name" value="YbhB/YbcL family Raf kinase inhibitor-like protein"/>
    <property type="match status" value="1"/>
</dbReference>
<dbReference type="AlphaFoldDB" id="A0A2W4D542"/>
<organism evidence="3 4">
    <name type="scientific">Rhizobium tubonense</name>
    <dbReference type="NCBI Taxonomy" id="484088"/>
    <lineage>
        <taxon>Bacteria</taxon>
        <taxon>Pseudomonadati</taxon>
        <taxon>Pseudomonadota</taxon>
        <taxon>Alphaproteobacteria</taxon>
        <taxon>Hyphomicrobiales</taxon>
        <taxon>Rhizobiaceae</taxon>
        <taxon>Rhizobium/Agrobacterium group</taxon>
        <taxon>Rhizobium</taxon>
    </lineage>
</organism>
<dbReference type="PANTHER" id="PTHR30289:SF1">
    <property type="entry name" value="PEBP (PHOSPHATIDYLETHANOLAMINE-BINDING PROTEIN) FAMILY PROTEIN"/>
    <property type="match status" value="1"/>
</dbReference>
<dbReference type="Gene3D" id="3.90.280.10">
    <property type="entry name" value="PEBP-like"/>
    <property type="match status" value="1"/>
</dbReference>
<evidence type="ECO:0000256" key="2">
    <source>
        <dbReference type="SAM" id="SignalP"/>
    </source>
</evidence>
<dbReference type="InterPro" id="IPR036610">
    <property type="entry name" value="PEBP-like_sf"/>
</dbReference>
<dbReference type="RefSeq" id="WP_111158493.1">
    <property type="nucleotide sequence ID" value="NZ_PCDP01000001.1"/>
</dbReference>
<evidence type="ECO:0000313" key="4">
    <source>
        <dbReference type="Proteomes" id="UP000248925"/>
    </source>
</evidence>
<accession>A0A2W4D542</accession>
<keyword evidence="4" id="KW-1185">Reference proteome</keyword>
<dbReference type="CDD" id="cd00865">
    <property type="entry name" value="PEBP_bact_arch"/>
    <property type="match status" value="1"/>
</dbReference>